<dbReference type="eggNOG" id="ENOG502RZQN">
    <property type="taxonomic scope" value="Eukaryota"/>
</dbReference>
<dbReference type="STRING" id="1182542.W9XJD1"/>
<keyword evidence="14" id="KW-0539">Nucleus</keyword>
<evidence type="ECO:0000256" key="6">
    <source>
        <dbReference type="ARBA" id="ARBA00022454"/>
    </source>
</evidence>
<accession>W9XJD1</accession>
<dbReference type="Pfam" id="PF08655">
    <property type="entry name" value="DASH_Ask1"/>
    <property type="match status" value="1"/>
</dbReference>
<evidence type="ECO:0000256" key="8">
    <source>
        <dbReference type="ARBA" id="ARBA00022618"/>
    </source>
</evidence>
<keyword evidence="16" id="KW-0137">Centromere</keyword>
<organism evidence="18 19">
    <name type="scientific">Capronia epimyces CBS 606.96</name>
    <dbReference type="NCBI Taxonomy" id="1182542"/>
    <lineage>
        <taxon>Eukaryota</taxon>
        <taxon>Fungi</taxon>
        <taxon>Dikarya</taxon>
        <taxon>Ascomycota</taxon>
        <taxon>Pezizomycotina</taxon>
        <taxon>Eurotiomycetes</taxon>
        <taxon>Chaetothyriomycetidae</taxon>
        <taxon>Chaetothyriales</taxon>
        <taxon>Herpotrichiellaceae</taxon>
        <taxon>Capronia</taxon>
    </lineage>
</organism>
<evidence type="ECO:0000313" key="18">
    <source>
        <dbReference type="EMBL" id="EXJ77081.1"/>
    </source>
</evidence>
<evidence type="ECO:0000256" key="14">
    <source>
        <dbReference type="ARBA" id="ARBA00023242"/>
    </source>
</evidence>
<feature type="region of interest" description="Disordered" evidence="17">
    <location>
        <begin position="313"/>
        <end position="335"/>
    </location>
</feature>
<comment type="similarity">
    <text evidence="4">Belongs to the DASH complex ASK1 family.</text>
</comment>
<feature type="region of interest" description="Disordered" evidence="17">
    <location>
        <begin position="83"/>
        <end position="123"/>
    </location>
</feature>
<reference evidence="18 19" key="1">
    <citation type="submission" date="2013-03" db="EMBL/GenBank/DDBJ databases">
        <title>The Genome Sequence of Capronia epimyces CBS 606.96.</title>
        <authorList>
            <consortium name="The Broad Institute Genomics Platform"/>
            <person name="Cuomo C."/>
            <person name="de Hoog S."/>
            <person name="Gorbushina A."/>
            <person name="Walker B."/>
            <person name="Young S.K."/>
            <person name="Zeng Q."/>
            <person name="Gargeya S."/>
            <person name="Fitzgerald M."/>
            <person name="Haas B."/>
            <person name="Abouelleil A."/>
            <person name="Allen A.W."/>
            <person name="Alvarado L."/>
            <person name="Arachchi H.M."/>
            <person name="Berlin A.M."/>
            <person name="Chapman S.B."/>
            <person name="Gainer-Dewar J."/>
            <person name="Goldberg J."/>
            <person name="Griggs A."/>
            <person name="Gujja S."/>
            <person name="Hansen M."/>
            <person name="Howarth C."/>
            <person name="Imamovic A."/>
            <person name="Ireland A."/>
            <person name="Larimer J."/>
            <person name="McCowan C."/>
            <person name="Murphy C."/>
            <person name="Pearson M."/>
            <person name="Poon T.W."/>
            <person name="Priest M."/>
            <person name="Roberts A."/>
            <person name="Saif S."/>
            <person name="Shea T."/>
            <person name="Sisk P."/>
            <person name="Sykes S."/>
            <person name="Wortman J."/>
            <person name="Nusbaum C."/>
            <person name="Birren B."/>
        </authorList>
    </citation>
    <scope>NUCLEOTIDE SEQUENCE [LARGE SCALE GENOMIC DNA]</scope>
    <source>
        <strain evidence="18 19">CBS 606.96</strain>
    </source>
</reference>
<evidence type="ECO:0000256" key="13">
    <source>
        <dbReference type="ARBA" id="ARBA00023212"/>
    </source>
</evidence>
<dbReference type="GO" id="GO:0042729">
    <property type="term" value="C:DASH complex"/>
    <property type="evidence" value="ECO:0007669"/>
    <property type="project" value="InterPro"/>
</dbReference>
<protein>
    <recommendedName>
        <fullName evidence="5">DASH complex subunit ASK1</fullName>
    </recommendedName>
</protein>
<name>W9XJD1_9EURO</name>
<dbReference type="Proteomes" id="UP000019478">
    <property type="component" value="Unassembled WGS sequence"/>
</dbReference>
<evidence type="ECO:0000313" key="19">
    <source>
        <dbReference type="Proteomes" id="UP000019478"/>
    </source>
</evidence>
<evidence type="ECO:0000256" key="12">
    <source>
        <dbReference type="ARBA" id="ARBA00022838"/>
    </source>
</evidence>
<proteinExistence type="inferred from homology"/>
<keyword evidence="10" id="KW-0498">Mitosis</keyword>
<sequence>MSRPSSTAQPRALTLTEELEKLEQSITLTLQEIDHNFSRAHRIVTSSILPIVEQYAAHSKDVWEGSRFWKQFFESSANVSLSGYEEPSSQCEAADVTGTDESSATHTTLETSQSYETPSAQHISTDSIQDLDLSNLTVSPSHSTPRPAAKQKAERTNFADYPSPYEALRQEVNNTTVEATSMTLATLPETPGRPVFAVDAFAATPGSSPFLPPQGTSISRPSTVRKKTDPLLHRVLDKNYRVQATPLTTNRYASVESRTIATPSTAKRTFLPALDQTLSSSPEVAPPELDPEIFSSPERKARIPGISVLTPARQKTETKKAPTRTPGIWDSDEDDLDDDLPLGSPPKTMQFHVPQHRLLRTPAKEASKRIVQDILTTAGMDFDDEEIDFSRELETQEFEADATSPSVVRRAVNLEDETF</sequence>
<keyword evidence="13" id="KW-0206">Cytoskeleton</keyword>
<dbReference type="EMBL" id="AMGY01000011">
    <property type="protein sequence ID" value="EXJ77081.1"/>
    <property type="molecule type" value="Genomic_DNA"/>
</dbReference>
<dbReference type="GeneID" id="19174319"/>
<dbReference type="GO" id="GO:0005874">
    <property type="term" value="C:microtubule"/>
    <property type="evidence" value="ECO:0007669"/>
    <property type="project" value="UniProtKB-KW"/>
</dbReference>
<dbReference type="PANTHER" id="PTHR28200:SF1">
    <property type="entry name" value="DASH COMPLEX SUBUNIT ASK1"/>
    <property type="match status" value="1"/>
</dbReference>
<evidence type="ECO:0000256" key="7">
    <source>
        <dbReference type="ARBA" id="ARBA00022490"/>
    </source>
</evidence>
<keyword evidence="9" id="KW-0493">Microtubule</keyword>
<dbReference type="GO" id="GO:0008608">
    <property type="term" value="P:attachment of spindle microtubules to kinetochore"/>
    <property type="evidence" value="ECO:0007669"/>
    <property type="project" value="InterPro"/>
</dbReference>
<evidence type="ECO:0000256" key="16">
    <source>
        <dbReference type="ARBA" id="ARBA00023328"/>
    </source>
</evidence>
<dbReference type="GO" id="GO:0044732">
    <property type="term" value="C:mitotic spindle pole body"/>
    <property type="evidence" value="ECO:0007669"/>
    <property type="project" value="TreeGrafter"/>
</dbReference>
<feature type="compositionally biased region" description="Polar residues" evidence="17">
    <location>
        <begin position="99"/>
        <end position="123"/>
    </location>
</feature>
<keyword evidence="11" id="KW-0159">Chromosome partition</keyword>
<keyword evidence="7" id="KW-0963">Cytoplasm</keyword>
<feature type="compositionally biased region" description="Polar residues" evidence="17">
    <location>
        <begin position="135"/>
        <end position="144"/>
    </location>
</feature>
<evidence type="ECO:0000256" key="9">
    <source>
        <dbReference type="ARBA" id="ARBA00022701"/>
    </source>
</evidence>
<keyword evidence="19" id="KW-1185">Reference proteome</keyword>
<dbReference type="PANTHER" id="PTHR28200">
    <property type="entry name" value="DASH COMPLEX SUBUNIT ASK1"/>
    <property type="match status" value="1"/>
</dbReference>
<dbReference type="GO" id="GO:0051301">
    <property type="term" value="P:cell division"/>
    <property type="evidence" value="ECO:0007669"/>
    <property type="project" value="UniProtKB-KW"/>
</dbReference>
<feature type="region of interest" description="Disordered" evidence="17">
    <location>
        <begin position="135"/>
        <end position="155"/>
    </location>
</feature>
<keyword evidence="8" id="KW-0132">Cell division</keyword>
<keyword evidence="12" id="KW-0995">Kinetochore</keyword>
<dbReference type="GO" id="GO:0072686">
    <property type="term" value="C:mitotic spindle"/>
    <property type="evidence" value="ECO:0007669"/>
    <property type="project" value="InterPro"/>
</dbReference>
<evidence type="ECO:0000256" key="4">
    <source>
        <dbReference type="ARBA" id="ARBA00010731"/>
    </source>
</evidence>
<dbReference type="RefSeq" id="XP_007738519.1">
    <property type="nucleotide sequence ID" value="XM_007740329.1"/>
</dbReference>
<evidence type="ECO:0000256" key="5">
    <source>
        <dbReference type="ARBA" id="ARBA00014520"/>
    </source>
</evidence>
<comment type="caution">
    <text evidence="18">The sequence shown here is derived from an EMBL/GenBank/DDBJ whole genome shotgun (WGS) entry which is preliminary data.</text>
</comment>
<dbReference type="OrthoDB" id="5573898at2759"/>
<dbReference type="HOGENOM" id="CLU_625697_0_0_1"/>
<evidence type="ECO:0000256" key="3">
    <source>
        <dbReference type="ARBA" id="ARBA00004629"/>
    </source>
</evidence>
<evidence type="ECO:0000256" key="1">
    <source>
        <dbReference type="ARBA" id="ARBA00004123"/>
    </source>
</evidence>
<keyword evidence="15" id="KW-0131">Cell cycle</keyword>
<dbReference type="AlphaFoldDB" id="W9XJD1"/>
<keyword evidence="6" id="KW-0158">Chromosome</keyword>
<evidence type="ECO:0000256" key="2">
    <source>
        <dbReference type="ARBA" id="ARBA00004186"/>
    </source>
</evidence>
<evidence type="ECO:0000256" key="15">
    <source>
        <dbReference type="ARBA" id="ARBA00023306"/>
    </source>
</evidence>
<gene>
    <name evidence="18" type="ORF">A1O3_10239</name>
</gene>
<dbReference type="InterPro" id="IPR013964">
    <property type="entry name" value="DASH_Ask1"/>
</dbReference>
<comment type="subcellular location">
    <subcellularLocation>
        <location evidence="3">Chromosome</location>
        <location evidence="3">Centromere</location>
        <location evidence="3">Kinetochore</location>
    </subcellularLocation>
    <subcellularLocation>
        <location evidence="2">Cytoplasm</location>
        <location evidence="2">Cytoskeleton</location>
        <location evidence="2">Spindle</location>
    </subcellularLocation>
    <subcellularLocation>
        <location evidence="1">Nucleus</location>
    </subcellularLocation>
</comment>
<evidence type="ECO:0000256" key="11">
    <source>
        <dbReference type="ARBA" id="ARBA00022829"/>
    </source>
</evidence>
<evidence type="ECO:0000256" key="17">
    <source>
        <dbReference type="SAM" id="MobiDB-lite"/>
    </source>
</evidence>
<evidence type="ECO:0000256" key="10">
    <source>
        <dbReference type="ARBA" id="ARBA00022776"/>
    </source>
</evidence>